<name>S7RKU9_GLOTA</name>
<dbReference type="SUPFAM" id="SSF52047">
    <property type="entry name" value="RNI-like"/>
    <property type="match status" value="1"/>
</dbReference>
<dbReference type="AlphaFoldDB" id="S7RKU9"/>
<gene>
    <name evidence="1" type="ORF">GLOTRDRAFT_131567</name>
</gene>
<dbReference type="KEGG" id="gtr:GLOTRDRAFT_131567"/>
<dbReference type="STRING" id="670483.S7RKU9"/>
<dbReference type="HOGENOM" id="CLU_636232_0_0_1"/>
<dbReference type="GeneID" id="19302327"/>
<organism evidence="1 2">
    <name type="scientific">Gloeophyllum trabeum (strain ATCC 11539 / FP-39264 / Madison 617)</name>
    <name type="common">Brown rot fungus</name>
    <dbReference type="NCBI Taxonomy" id="670483"/>
    <lineage>
        <taxon>Eukaryota</taxon>
        <taxon>Fungi</taxon>
        <taxon>Dikarya</taxon>
        <taxon>Basidiomycota</taxon>
        <taxon>Agaricomycotina</taxon>
        <taxon>Agaricomycetes</taxon>
        <taxon>Gloeophyllales</taxon>
        <taxon>Gloeophyllaceae</taxon>
        <taxon>Gloeophyllum</taxon>
    </lineage>
</organism>
<dbReference type="Proteomes" id="UP000030669">
    <property type="component" value="Unassembled WGS sequence"/>
</dbReference>
<dbReference type="RefSeq" id="XP_007868565.1">
    <property type="nucleotide sequence ID" value="XM_007870374.1"/>
</dbReference>
<evidence type="ECO:0000313" key="2">
    <source>
        <dbReference type="Proteomes" id="UP000030669"/>
    </source>
</evidence>
<accession>S7RKU9</accession>
<dbReference type="OMA" id="EIERCGY"/>
<dbReference type="EMBL" id="KB469306">
    <property type="protein sequence ID" value="EPQ53299.1"/>
    <property type="molecule type" value="Genomic_DNA"/>
</dbReference>
<sequence>MFCLTAFTFLDCSHPPAQLILDALSHSPSLASVEFCRTPIDTLTPSFSFVALENLSIKCGWKLISVNGGPPYDIVTYRAATGSLSTSPVPDLFTKMSQSFSRRSAELSFSTLFIKTNLAFLERVEIEGALFPFGILQSTLWPRLHTLIFYGRPPVSQTVPLISLFGGMPILRDLQFRWATRLVDRQERYIYVPQDLASAFHIDISTMARSLPSIRSLTLSNVVPEDHVFRSLPSTLSHLHLPTILEDGEAGAGIRASNLHNLGIGLTGAGASAVIREIAMSRCSLRELRMTLADMPTPAFIRDVSVAFQTLQVLELGQAWYDAFVPELVYSEASYTESLSSLRHIQELRLALPFTSEGRNRRFMWFGPTTEELDRARRLATVLLGVRVIAFQCTYAMNKMLREDWNEWATYRIQRDHASIPSVSWVSSNIY</sequence>
<dbReference type="OrthoDB" id="2747524at2759"/>
<dbReference type="eggNOG" id="ENOG502RV0A">
    <property type="taxonomic scope" value="Eukaryota"/>
</dbReference>
<proteinExistence type="predicted"/>
<protein>
    <recommendedName>
        <fullName evidence="3">F-box domain-containing protein</fullName>
    </recommendedName>
</protein>
<evidence type="ECO:0000313" key="1">
    <source>
        <dbReference type="EMBL" id="EPQ53299.1"/>
    </source>
</evidence>
<reference evidence="1 2" key="1">
    <citation type="journal article" date="2012" name="Science">
        <title>The Paleozoic origin of enzymatic lignin decomposition reconstructed from 31 fungal genomes.</title>
        <authorList>
            <person name="Floudas D."/>
            <person name="Binder M."/>
            <person name="Riley R."/>
            <person name="Barry K."/>
            <person name="Blanchette R.A."/>
            <person name="Henrissat B."/>
            <person name="Martinez A.T."/>
            <person name="Otillar R."/>
            <person name="Spatafora J.W."/>
            <person name="Yadav J.S."/>
            <person name="Aerts A."/>
            <person name="Benoit I."/>
            <person name="Boyd A."/>
            <person name="Carlson A."/>
            <person name="Copeland A."/>
            <person name="Coutinho P.M."/>
            <person name="de Vries R.P."/>
            <person name="Ferreira P."/>
            <person name="Findley K."/>
            <person name="Foster B."/>
            <person name="Gaskell J."/>
            <person name="Glotzer D."/>
            <person name="Gorecki P."/>
            <person name="Heitman J."/>
            <person name="Hesse C."/>
            <person name="Hori C."/>
            <person name="Igarashi K."/>
            <person name="Jurgens J.A."/>
            <person name="Kallen N."/>
            <person name="Kersten P."/>
            <person name="Kohler A."/>
            <person name="Kuees U."/>
            <person name="Kumar T.K.A."/>
            <person name="Kuo A."/>
            <person name="LaButti K."/>
            <person name="Larrondo L.F."/>
            <person name="Lindquist E."/>
            <person name="Ling A."/>
            <person name="Lombard V."/>
            <person name="Lucas S."/>
            <person name="Lundell T."/>
            <person name="Martin R."/>
            <person name="McLaughlin D.J."/>
            <person name="Morgenstern I."/>
            <person name="Morin E."/>
            <person name="Murat C."/>
            <person name="Nagy L.G."/>
            <person name="Nolan M."/>
            <person name="Ohm R.A."/>
            <person name="Patyshakuliyeva A."/>
            <person name="Rokas A."/>
            <person name="Ruiz-Duenas F.J."/>
            <person name="Sabat G."/>
            <person name="Salamov A."/>
            <person name="Samejima M."/>
            <person name="Schmutz J."/>
            <person name="Slot J.C."/>
            <person name="St John F."/>
            <person name="Stenlid J."/>
            <person name="Sun H."/>
            <person name="Sun S."/>
            <person name="Syed K."/>
            <person name="Tsang A."/>
            <person name="Wiebenga A."/>
            <person name="Young D."/>
            <person name="Pisabarro A."/>
            <person name="Eastwood D.C."/>
            <person name="Martin F."/>
            <person name="Cullen D."/>
            <person name="Grigoriev I.V."/>
            <person name="Hibbett D.S."/>
        </authorList>
    </citation>
    <scope>NUCLEOTIDE SEQUENCE [LARGE SCALE GENOMIC DNA]</scope>
    <source>
        <strain evidence="1 2">ATCC 11539</strain>
    </source>
</reference>
<evidence type="ECO:0008006" key="3">
    <source>
        <dbReference type="Google" id="ProtNLM"/>
    </source>
</evidence>
<keyword evidence="2" id="KW-1185">Reference proteome</keyword>